<name>A0A814WAX0_9BILA</name>
<evidence type="ECO:0000313" key="3">
    <source>
        <dbReference type="EMBL" id="CAF1198918.1"/>
    </source>
</evidence>
<dbReference type="AlphaFoldDB" id="A0A814WAX0"/>
<evidence type="ECO:0000313" key="5">
    <source>
        <dbReference type="EMBL" id="CAF3963551.1"/>
    </source>
</evidence>
<dbReference type="Proteomes" id="UP000677228">
    <property type="component" value="Unassembled WGS sequence"/>
</dbReference>
<gene>
    <name evidence="3" type="ORF">GPM918_LOCUS23616</name>
    <name evidence="2" type="ORF">OVA965_LOCUS7511</name>
    <name evidence="5" type="ORF">SRO942_LOCUS23615</name>
    <name evidence="4" type="ORF">TMI583_LOCUS7506</name>
</gene>
<dbReference type="EMBL" id="CAJOBA010002401">
    <property type="protein sequence ID" value="CAF3643416.1"/>
    <property type="molecule type" value="Genomic_DNA"/>
</dbReference>
<dbReference type="EMBL" id="CAJOBC010008505">
    <property type="protein sequence ID" value="CAF3963551.1"/>
    <property type="molecule type" value="Genomic_DNA"/>
</dbReference>
<organism evidence="3 6">
    <name type="scientific">Didymodactylos carnosus</name>
    <dbReference type="NCBI Taxonomy" id="1234261"/>
    <lineage>
        <taxon>Eukaryota</taxon>
        <taxon>Metazoa</taxon>
        <taxon>Spiralia</taxon>
        <taxon>Gnathifera</taxon>
        <taxon>Rotifera</taxon>
        <taxon>Eurotatoria</taxon>
        <taxon>Bdelloidea</taxon>
        <taxon>Philodinida</taxon>
        <taxon>Philodinidae</taxon>
        <taxon>Didymodactylos</taxon>
    </lineage>
</organism>
<keyword evidence="1" id="KW-0812">Transmembrane</keyword>
<keyword evidence="1" id="KW-0472">Membrane</keyword>
<protein>
    <submittedName>
        <fullName evidence="3">Uncharacterized protein</fullName>
    </submittedName>
</protein>
<sequence>MISQSVVMIKALSGKKPLIIIAIILLCSAFYYEILHLSIEDMLLVARVRNINKPFEIDKFVSIPLGNKSKNVYSKFRCTGDLNNIDAWQDRLCIFNNICYNRNKRQFQYYRRDKTKPLFFDGVKGMLYDFSIYNNFGRGFVSVGIAYDPAFSWAPFAIEQPYPQEDFIQLANLHRKVKSLPEKRLGRRTLTVFRDCKETVEELLLRQYWSSVMGRVWIIMVWNGKNEGI</sequence>
<dbReference type="EMBL" id="CAJNOK010002401">
    <property type="protein sequence ID" value="CAF0858451.1"/>
    <property type="molecule type" value="Genomic_DNA"/>
</dbReference>
<reference evidence="3" key="1">
    <citation type="submission" date="2021-02" db="EMBL/GenBank/DDBJ databases">
        <authorList>
            <person name="Nowell W R."/>
        </authorList>
    </citation>
    <scope>NUCLEOTIDE SEQUENCE</scope>
</reference>
<evidence type="ECO:0000313" key="4">
    <source>
        <dbReference type="EMBL" id="CAF3643416.1"/>
    </source>
</evidence>
<comment type="caution">
    <text evidence="3">The sequence shown here is derived from an EMBL/GenBank/DDBJ whole genome shotgun (WGS) entry which is preliminary data.</text>
</comment>
<dbReference type="OrthoDB" id="529273at2759"/>
<dbReference type="Proteomes" id="UP000663829">
    <property type="component" value="Unassembled WGS sequence"/>
</dbReference>
<dbReference type="EMBL" id="CAJNOQ010008504">
    <property type="protein sequence ID" value="CAF1198918.1"/>
    <property type="molecule type" value="Genomic_DNA"/>
</dbReference>
<keyword evidence="1" id="KW-1133">Transmembrane helix</keyword>
<evidence type="ECO:0000313" key="2">
    <source>
        <dbReference type="EMBL" id="CAF0858451.1"/>
    </source>
</evidence>
<evidence type="ECO:0000313" key="6">
    <source>
        <dbReference type="Proteomes" id="UP000663829"/>
    </source>
</evidence>
<proteinExistence type="predicted"/>
<dbReference type="Proteomes" id="UP000682733">
    <property type="component" value="Unassembled WGS sequence"/>
</dbReference>
<keyword evidence="6" id="KW-1185">Reference proteome</keyword>
<accession>A0A814WAX0</accession>
<evidence type="ECO:0000256" key="1">
    <source>
        <dbReference type="SAM" id="Phobius"/>
    </source>
</evidence>
<dbReference type="Proteomes" id="UP000681722">
    <property type="component" value="Unassembled WGS sequence"/>
</dbReference>
<feature type="transmembrane region" description="Helical" evidence="1">
    <location>
        <begin position="18"/>
        <end position="39"/>
    </location>
</feature>